<keyword evidence="1" id="KW-1133">Transmembrane helix</keyword>
<accession>A0A6J6NAC4</accession>
<reference evidence="2" key="1">
    <citation type="submission" date="2020-05" db="EMBL/GenBank/DDBJ databases">
        <authorList>
            <person name="Chiriac C."/>
            <person name="Salcher M."/>
            <person name="Ghai R."/>
            <person name="Kavagutti S V."/>
        </authorList>
    </citation>
    <scope>NUCLEOTIDE SEQUENCE</scope>
</reference>
<name>A0A6J6NAC4_9ZZZZ</name>
<proteinExistence type="predicted"/>
<dbReference type="EMBL" id="CAEZXL010000049">
    <property type="protein sequence ID" value="CAB4683520.1"/>
    <property type="molecule type" value="Genomic_DNA"/>
</dbReference>
<keyword evidence="1" id="KW-0472">Membrane</keyword>
<organism evidence="2">
    <name type="scientific">freshwater metagenome</name>
    <dbReference type="NCBI Taxonomy" id="449393"/>
    <lineage>
        <taxon>unclassified sequences</taxon>
        <taxon>metagenomes</taxon>
        <taxon>ecological metagenomes</taxon>
    </lineage>
</organism>
<protein>
    <submittedName>
        <fullName evidence="2">Unannotated protein</fullName>
    </submittedName>
</protein>
<dbReference type="AlphaFoldDB" id="A0A6J6NAC4"/>
<evidence type="ECO:0000256" key="1">
    <source>
        <dbReference type="SAM" id="Phobius"/>
    </source>
</evidence>
<sequence>MTRSLTELKAKTKRYRVIGSISLFVGGLSLFIGSTLNHQECIGACSTQDWFNAGGNPNAVWFTVQDGGFAVAFGWIFIALGIWATTLAVHFNSLIKSSSSIIEGLRGTKGTVASSQNDKEAAFCQHCGSRRAGAFCATCGSAF</sequence>
<keyword evidence="1" id="KW-0812">Transmembrane</keyword>
<evidence type="ECO:0000313" key="2">
    <source>
        <dbReference type="EMBL" id="CAB4683520.1"/>
    </source>
</evidence>
<gene>
    <name evidence="2" type="ORF">UFOPK2373_00400</name>
</gene>
<feature type="transmembrane region" description="Helical" evidence="1">
    <location>
        <begin position="15"/>
        <end position="33"/>
    </location>
</feature>
<feature type="transmembrane region" description="Helical" evidence="1">
    <location>
        <begin position="69"/>
        <end position="91"/>
    </location>
</feature>